<feature type="transmembrane region" description="Helical" evidence="1">
    <location>
        <begin position="6"/>
        <end position="25"/>
    </location>
</feature>
<keyword evidence="1" id="KW-0812">Transmembrane</keyword>
<evidence type="ECO:0000313" key="2">
    <source>
        <dbReference type="EMBL" id="SES65454.1"/>
    </source>
</evidence>
<proteinExistence type="predicted"/>
<sequence>MPMEVIFVLIIGFVFIYFGLLIFTGKVPTLLDYFLKQGVTYHDKKSLKFFGTFIIIIGILVLFLPVILGVKNMNL</sequence>
<keyword evidence="3" id="KW-1185">Reference proteome</keyword>
<evidence type="ECO:0000313" key="3">
    <source>
        <dbReference type="Proteomes" id="UP000198618"/>
    </source>
</evidence>
<feature type="transmembrane region" description="Helical" evidence="1">
    <location>
        <begin position="46"/>
        <end position="68"/>
    </location>
</feature>
<keyword evidence="1" id="KW-0472">Membrane</keyword>
<dbReference type="STRING" id="930131.SAMN05216389_101268"/>
<protein>
    <submittedName>
        <fullName evidence="2">Uncharacterized protein</fullName>
    </submittedName>
</protein>
<dbReference type="Proteomes" id="UP000198618">
    <property type="component" value="Unassembled WGS sequence"/>
</dbReference>
<name>A0A1H9Y9J4_9BACI</name>
<dbReference type="EMBL" id="FOHE01000001">
    <property type="protein sequence ID" value="SES65454.1"/>
    <property type="molecule type" value="Genomic_DNA"/>
</dbReference>
<reference evidence="2 3" key="1">
    <citation type="submission" date="2016-10" db="EMBL/GenBank/DDBJ databases">
        <authorList>
            <person name="de Groot N.N."/>
        </authorList>
    </citation>
    <scope>NUCLEOTIDE SEQUENCE [LARGE SCALE GENOMIC DNA]</scope>
    <source>
        <strain evidence="2 3">IBRC-M 10780</strain>
    </source>
</reference>
<gene>
    <name evidence="2" type="ORF">SAMN05216389_101268</name>
</gene>
<keyword evidence="1" id="KW-1133">Transmembrane helix</keyword>
<organism evidence="2 3">
    <name type="scientific">Oceanobacillus limi</name>
    <dbReference type="NCBI Taxonomy" id="930131"/>
    <lineage>
        <taxon>Bacteria</taxon>
        <taxon>Bacillati</taxon>
        <taxon>Bacillota</taxon>
        <taxon>Bacilli</taxon>
        <taxon>Bacillales</taxon>
        <taxon>Bacillaceae</taxon>
        <taxon>Oceanobacillus</taxon>
    </lineage>
</organism>
<accession>A0A1H9Y9J4</accession>
<dbReference type="AlphaFoldDB" id="A0A1H9Y9J4"/>
<dbReference type="RefSeq" id="WP_090866035.1">
    <property type="nucleotide sequence ID" value="NZ_FOHE01000001.1"/>
</dbReference>
<evidence type="ECO:0000256" key="1">
    <source>
        <dbReference type="SAM" id="Phobius"/>
    </source>
</evidence>